<dbReference type="EMBL" id="MU839841">
    <property type="protein sequence ID" value="KAK1751691.1"/>
    <property type="molecule type" value="Genomic_DNA"/>
</dbReference>
<dbReference type="AlphaFoldDB" id="A0AAJ0F1W5"/>
<protein>
    <submittedName>
        <fullName evidence="2">Uncharacterized protein</fullName>
    </submittedName>
</protein>
<proteinExistence type="predicted"/>
<feature type="region of interest" description="Disordered" evidence="1">
    <location>
        <begin position="338"/>
        <end position="396"/>
    </location>
</feature>
<gene>
    <name evidence="2" type="ORF">QBC47DRAFT_463791</name>
</gene>
<reference evidence="2" key="1">
    <citation type="submission" date="2023-06" db="EMBL/GenBank/DDBJ databases">
        <title>Genome-scale phylogeny and comparative genomics of the fungal order Sordariales.</title>
        <authorList>
            <consortium name="Lawrence Berkeley National Laboratory"/>
            <person name="Hensen N."/>
            <person name="Bonometti L."/>
            <person name="Westerberg I."/>
            <person name="Brannstrom I.O."/>
            <person name="Guillou S."/>
            <person name="Cros-Aarteil S."/>
            <person name="Calhoun S."/>
            <person name="Haridas S."/>
            <person name="Kuo A."/>
            <person name="Mondo S."/>
            <person name="Pangilinan J."/>
            <person name="Riley R."/>
            <person name="Labutti K."/>
            <person name="Andreopoulos B."/>
            <person name="Lipzen A."/>
            <person name="Chen C."/>
            <person name="Yanf M."/>
            <person name="Daum C."/>
            <person name="Ng V."/>
            <person name="Clum A."/>
            <person name="Steindorff A."/>
            <person name="Ohm R."/>
            <person name="Martin F."/>
            <person name="Silar P."/>
            <person name="Natvig D."/>
            <person name="Lalanne C."/>
            <person name="Gautier V."/>
            <person name="Ament-Velasquez S.L."/>
            <person name="Kruys A."/>
            <person name="Hutchinson M.I."/>
            <person name="Powell A.J."/>
            <person name="Barry K."/>
            <person name="Miller A.N."/>
            <person name="Grigoriev I.V."/>
            <person name="Debuchy R."/>
            <person name="Gladieux P."/>
            <person name="Thoren M.H."/>
            <person name="Johannesson H."/>
        </authorList>
    </citation>
    <scope>NUCLEOTIDE SEQUENCE</scope>
    <source>
        <strain evidence="2">PSN4</strain>
    </source>
</reference>
<accession>A0AAJ0F1W5</accession>
<evidence type="ECO:0000256" key="1">
    <source>
        <dbReference type="SAM" id="MobiDB-lite"/>
    </source>
</evidence>
<sequence length="448" mass="48012">MDTTNSLSVTGIDPNGKETMVLDDDLESLFGGGGDDDDFDFNTMFLDEALLNADEDPAGTGNAALLTPRPSPLSETTMELSFPTLPSEPVSTAAADSPADHIDLTSTAGTACQEHTGHTRLVNSLSSSRSDQPMINVLSDAEIDTHLSEEFDVELARQARTPSAGQAQSSDTPLASSNSDTILMSEFVPIEDGEAVKNVGVPRRIDNDLEGALALAPALTLGYTRMPEVSAALELDKMSQKVLNRSLQEYLLGSPSLAYLILGKRPNHSTDTKHALIRAAFHILTHEGWGERWFGAGCRTAGFRTRFWPQDSTVLLYHFVKCLNRVIRDAKAQRAPSRLVRSRHFESSGNVTGTLSTPGQISEGLVSQSPSPPTEAAIDGRYGQGPSASSPDGAIPVEVPDNAPLTFALSVLTPRGLQTITTQEEWDEAVAGVYHVFGAAHMMIKVLV</sequence>
<comment type="caution">
    <text evidence="2">The sequence shown here is derived from an EMBL/GenBank/DDBJ whole genome shotgun (WGS) entry which is preliminary data.</text>
</comment>
<dbReference type="Proteomes" id="UP001239445">
    <property type="component" value="Unassembled WGS sequence"/>
</dbReference>
<keyword evidence="3" id="KW-1185">Reference proteome</keyword>
<name>A0AAJ0F1W5_9PEZI</name>
<feature type="compositionally biased region" description="Polar residues" evidence="1">
    <location>
        <begin position="160"/>
        <end position="178"/>
    </location>
</feature>
<evidence type="ECO:0000313" key="2">
    <source>
        <dbReference type="EMBL" id="KAK1751691.1"/>
    </source>
</evidence>
<feature type="region of interest" description="Disordered" evidence="1">
    <location>
        <begin position="158"/>
        <end position="178"/>
    </location>
</feature>
<organism evidence="2 3">
    <name type="scientific">Echria macrotheca</name>
    <dbReference type="NCBI Taxonomy" id="438768"/>
    <lineage>
        <taxon>Eukaryota</taxon>
        <taxon>Fungi</taxon>
        <taxon>Dikarya</taxon>
        <taxon>Ascomycota</taxon>
        <taxon>Pezizomycotina</taxon>
        <taxon>Sordariomycetes</taxon>
        <taxon>Sordariomycetidae</taxon>
        <taxon>Sordariales</taxon>
        <taxon>Schizotheciaceae</taxon>
        <taxon>Echria</taxon>
    </lineage>
</organism>
<evidence type="ECO:0000313" key="3">
    <source>
        <dbReference type="Proteomes" id="UP001239445"/>
    </source>
</evidence>
<feature type="compositionally biased region" description="Polar residues" evidence="1">
    <location>
        <begin position="347"/>
        <end position="369"/>
    </location>
</feature>